<keyword evidence="1" id="KW-0238">DNA-binding</keyword>
<organism evidence="2 3">
    <name type="scientific">Paenibacillus thiaminolyticus</name>
    <name type="common">Bacillus thiaminolyticus</name>
    <dbReference type="NCBI Taxonomy" id="49283"/>
    <lineage>
        <taxon>Bacteria</taxon>
        <taxon>Bacillati</taxon>
        <taxon>Bacillota</taxon>
        <taxon>Bacilli</taxon>
        <taxon>Bacillales</taxon>
        <taxon>Paenibacillaceae</taxon>
        <taxon>Paenibacillus</taxon>
    </lineage>
</organism>
<evidence type="ECO:0000256" key="1">
    <source>
        <dbReference type="ARBA" id="ARBA00023125"/>
    </source>
</evidence>
<gene>
    <name evidence="2" type="ORF">DQX05_11565</name>
</gene>
<dbReference type="Proteomes" id="UP000266177">
    <property type="component" value="Unassembled WGS sequence"/>
</dbReference>
<evidence type="ECO:0000313" key="3">
    <source>
        <dbReference type="Proteomes" id="UP000266177"/>
    </source>
</evidence>
<dbReference type="SUPFAM" id="SSF56349">
    <property type="entry name" value="DNA breaking-rejoining enzymes"/>
    <property type="match status" value="1"/>
</dbReference>
<dbReference type="InterPro" id="IPR011010">
    <property type="entry name" value="DNA_brk_join_enz"/>
</dbReference>
<dbReference type="AlphaFoldDB" id="A0A3A3GMF8"/>
<name>A0A3A3GMF8_PANTH</name>
<evidence type="ECO:0008006" key="4">
    <source>
        <dbReference type="Google" id="ProtNLM"/>
    </source>
</evidence>
<protein>
    <recommendedName>
        <fullName evidence="4">Core-binding (CB) domain-containing protein</fullName>
    </recommendedName>
</protein>
<dbReference type="GO" id="GO:0003677">
    <property type="term" value="F:DNA binding"/>
    <property type="evidence" value="ECO:0007669"/>
    <property type="project" value="UniProtKB-KW"/>
</dbReference>
<reference evidence="2 3" key="1">
    <citation type="submission" date="2018-09" db="EMBL/GenBank/DDBJ databases">
        <title>Paenibacillus SK2017-BO5.</title>
        <authorList>
            <person name="Piskunova J.V."/>
            <person name="Dubiley S.A."/>
            <person name="Severinov K.V."/>
        </authorList>
    </citation>
    <scope>NUCLEOTIDE SEQUENCE [LARGE SCALE GENOMIC DNA]</scope>
    <source>
        <strain evidence="2 3">BO5</strain>
    </source>
</reference>
<sequence length="92" mass="10722">MAEVKKGHIRQYLSYVQARGKYTVVSRERTAQINFPQNVVGVSTVTINNYICNIKVFFNWLKGDGELQKNPVDNIKQIKTIRRQKRGIQVER</sequence>
<dbReference type="InterPro" id="IPR010998">
    <property type="entry name" value="Integrase_recombinase_N"/>
</dbReference>
<dbReference type="Gene3D" id="1.10.150.130">
    <property type="match status" value="1"/>
</dbReference>
<dbReference type="EMBL" id="QYZD01000008">
    <property type="protein sequence ID" value="RJG24065.1"/>
    <property type="molecule type" value="Genomic_DNA"/>
</dbReference>
<comment type="caution">
    <text evidence="2">The sequence shown here is derived from an EMBL/GenBank/DDBJ whole genome shotgun (WGS) entry which is preliminary data.</text>
</comment>
<accession>A0A3A3GMF8</accession>
<proteinExistence type="predicted"/>
<evidence type="ECO:0000313" key="2">
    <source>
        <dbReference type="EMBL" id="RJG24065.1"/>
    </source>
</evidence>